<dbReference type="Pfam" id="PF00072">
    <property type="entry name" value="Response_reg"/>
    <property type="match status" value="1"/>
</dbReference>
<dbReference type="PROSITE" id="PS50110">
    <property type="entry name" value="RESPONSE_REGULATORY"/>
    <property type="match status" value="1"/>
</dbReference>
<comment type="caution">
    <text evidence="4">The sequence shown here is derived from an EMBL/GenBank/DDBJ whole genome shotgun (WGS) entry which is preliminary data.</text>
</comment>
<gene>
    <name evidence="4" type="ORF">H8S84_12415</name>
</gene>
<dbReference type="PANTHER" id="PTHR37299:SF1">
    <property type="entry name" value="STAGE 0 SPORULATION PROTEIN A HOMOLOG"/>
    <property type="match status" value="1"/>
</dbReference>
<dbReference type="InterPro" id="IPR046947">
    <property type="entry name" value="LytR-like"/>
</dbReference>
<dbReference type="SMART" id="SM00448">
    <property type="entry name" value="REC"/>
    <property type="match status" value="1"/>
</dbReference>
<name>A0A923SKC4_9BACT</name>
<dbReference type="InterPro" id="IPR011006">
    <property type="entry name" value="CheY-like_superfamily"/>
</dbReference>
<dbReference type="Gene3D" id="2.40.50.1020">
    <property type="entry name" value="LytTr DNA-binding domain"/>
    <property type="match status" value="1"/>
</dbReference>
<evidence type="ECO:0000259" key="2">
    <source>
        <dbReference type="PROSITE" id="PS50110"/>
    </source>
</evidence>
<dbReference type="InterPro" id="IPR007492">
    <property type="entry name" value="LytTR_DNA-bd_dom"/>
</dbReference>
<evidence type="ECO:0000259" key="3">
    <source>
        <dbReference type="PROSITE" id="PS50930"/>
    </source>
</evidence>
<dbReference type="EMBL" id="JACRVF010000003">
    <property type="protein sequence ID" value="MBC5993641.1"/>
    <property type="molecule type" value="Genomic_DNA"/>
</dbReference>
<dbReference type="AlphaFoldDB" id="A0A923SKC4"/>
<dbReference type="RefSeq" id="WP_187067656.1">
    <property type="nucleotide sequence ID" value="NZ_JACRVF010000003.1"/>
</dbReference>
<dbReference type="PANTHER" id="PTHR37299">
    <property type="entry name" value="TRANSCRIPTIONAL REGULATOR-RELATED"/>
    <property type="match status" value="1"/>
</dbReference>
<dbReference type="GO" id="GO:0000156">
    <property type="term" value="F:phosphorelay response regulator activity"/>
    <property type="evidence" value="ECO:0007669"/>
    <property type="project" value="InterPro"/>
</dbReference>
<accession>A0A923SKC4</accession>
<protein>
    <submittedName>
        <fullName evidence="4">Response regulator transcription factor</fullName>
    </submittedName>
</protein>
<dbReference type="SUPFAM" id="SSF52172">
    <property type="entry name" value="CheY-like"/>
    <property type="match status" value="1"/>
</dbReference>
<dbReference type="InterPro" id="IPR001789">
    <property type="entry name" value="Sig_transdc_resp-reg_receiver"/>
</dbReference>
<feature type="domain" description="Response regulatory" evidence="2">
    <location>
        <begin position="2"/>
        <end position="115"/>
    </location>
</feature>
<sequence>MKVLIVEDEQIAARTLQNLILKLEPQAEIIDIIPTVKKTTEFLQSNPDLDLIFFDIHLADGSVFKVFEEVIPQAPVVFTTAYDAYAVKAFELNSLDYLLKPIRADRLQQTLVRFKQQRETFAAPVLHKLQSVLQGLQQPQEKYKSRFLVKAGSKLLPIEVEQVAYFYRDDEVVQLMTFEGKRYSVNYSLEELDGTLNPTQFFRLNRQTIANFHALAEIHSYFKGKLKIELKPAATHEVIVSQERASDFKEWLEGERQTL</sequence>
<dbReference type="FunFam" id="3.40.50.2300:FF:000361">
    <property type="entry name" value="Two-component system response regulator"/>
    <property type="match status" value="1"/>
</dbReference>
<evidence type="ECO:0000256" key="1">
    <source>
        <dbReference type="PROSITE-ProRule" id="PRU00169"/>
    </source>
</evidence>
<feature type="domain" description="HTH LytTR-type" evidence="3">
    <location>
        <begin position="147"/>
        <end position="254"/>
    </location>
</feature>
<dbReference type="GO" id="GO:0003677">
    <property type="term" value="F:DNA binding"/>
    <property type="evidence" value="ECO:0007669"/>
    <property type="project" value="InterPro"/>
</dbReference>
<organism evidence="4 5">
    <name type="scientific">Pontibacter cellulosilyticus</name>
    <dbReference type="NCBI Taxonomy" id="1720253"/>
    <lineage>
        <taxon>Bacteria</taxon>
        <taxon>Pseudomonadati</taxon>
        <taxon>Bacteroidota</taxon>
        <taxon>Cytophagia</taxon>
        <taxon>Cytophagales</taxon>
        <taxon>Hymenobacteraceae</taxon>
        <taxon>Pontibacter</taxon>
    </lineage>
</organism>
<dbReference type="Gene3D" id="3.40.50.2300">
    <property type="match status" value="1"/>
</dbReference>
<keyword evidence="1" id="KW-0597">Phosphoprotein</keyword>
<dbReference type="Proteomes" id="UP000603640">
    <property type="component" value="Unassembled WGS sequence"/>
</dbReference>
<feature type="modified residue" description="4-aspartylphosphate" evidence="1">
    <location>
        <position position="55"/>
    </location>
</feature>
<reference evidence="4" key="1">
    <citation type="submission" date="2020-08" db="EMBL/GenBank/DDBJ databases">
        <title>Pontibacter sp. SD6 16S ribosomal RNA gene Genome sequencing and assembly.</title>
        <authorList>
            <person name="Kang M."/>
        </authorList>
    </citation>
    <scope>NUCLEOTIDE SEQUENCE</scope>
    <source>
        <strain evidence="4">SD6</strain>
    </source>
</reference>
<evidence type="ECO:0000313" key="5">
    <source>
        <dbReference type="Proteomes" id="UP000603640"/>
    </source>
</evidence>
<dbReference type="SMART" id="SM00850">
    <property type="entry name" value="LytTR"/>
    <property type="match status" value="1"/>
</dbReference>
<proteinExistence type="predicted"/>
<evidence type="ECO:0000313" key="4">
    <source>
        <dbReference type="EMBL" id="MBC5993641.1"/>
    </source>
</evidence>
<dbReference type="Pfam" id="PF04397">
    <property type="entry name" value="LytTR"/>
    <property type="match status" value="1"/>
</dbReference>
<dbReference type="PROSITE" id="PS50930">
    <property type="entry name" value="HTH_LYTTR"/>
    <property type="match status" value="1"/>
</dbReference>
<keyword evidence="5" id="KW-1185">Reference proteome</keyword>